<organism evidence="10 11">
    <name type="scientific">Nguyenibacter vanlangensis</name>
    <dbReference type="NCBI Taxonomy" id="1216886"/>
    <lineage>
        <taxon>Bacteria</taxon>
        <taxon>Pseudomonadati</taxon>
        <taxon>Pseudomonadota</taxon>
        <taxon>Alphaproteobacteria</taxon>
        <taxon>Acetobacterales</taxon>
        <taxon>Acetobacteraceae</taxon>
        <taxon>Nguyenibacter</taxon>
    </lineage>
</organism>
<protein>
    <submittedName>
        <fullName evidence="10">YeeE/YedE family protein</fullName>
    </submittedName>
</protein>
<dbReference type="Pfam" id="PF04143">
    <property type="entry name" value="Sulf_transp"/>
    <property type="match status" value="1"/>
</dbReference>
<sequence length="155" mass="15950">MRCRSGDHRPGHYIFSGATMNGYWASLCGGMLIGLSAAAFLLLDGRIAGISGIVGRLLLGQDRSLNGAFVLGLLLGPVAYLGAFGDWPVVRIAVPLPLVILAGFLVGFGTRMGSGCTSGHGVMGLARLSPRSMAAVATFMATGILTVTLMRIAGL</sequence>
<feature type="transmembrane region" description="Helical" evidence="9">
    <location>
        <begin position="133"/>
        <end position="153"/>
    </location>
</feature>
<keyword evidence="11" id="KW-1185">Reference proteome</keyword>
<evidence type="ECO:0000256" key="4">
    <source>
        <dbReference type="ARBA" id="ARBA00022519"/>
    </source>
</evidence>
<keyword evidence="7 9" id="KW-0472">Membrane</keyword>
<evidence type="ECO:0000256" key="2">
    <source>
        <dbReference type="ARBA" id="ARBA00022448"/>
    </source>
</evidence>
<reference evidence="10 11" key="1">
    <citation type="submission" date="2024-04" db="EMBL/GenBank/DDBJ databases">
        <title>Complete genome sequence of Nguyenibacter vanlangesis HBCM-1154, a strain capable of nitrogen fixation, IAA production, and phosphorus solubilization isolated from sugarcane soil.</title>
        <authorList>
            <person name="MY HANH P."/>
        </authorList>
    </citation>
    <scope>NUCLEOTIDE SEQUENCE [LARGE SCALE GENOMIC DNA]</scope>
    <source>
        <strain evidence="10 11">HBCM 1154</strain>
    </source>
</reference>
<comment type="similarity">
    <text evidence="8">Belongs to the TsuA/YedE (TC 9.B.102) family.</text>
</comment>
<gene>
    <name evidence="10" type="ORF">AAC691_06030</name>
</gene>
<dbReference type="EMBL" id="CP152276">
    <property type="protein sequence ID" value="XAE43989.1"/>
    <property type="molecule type" value="Genomic_DNA"/>
</dbReference>
<accession>A0ABZ3D8S6</accession>
<name>A0ABZ3D8S6_9PROT</name>
<proteinExistence type="inferred from homology"/>
<evidence type="ECO:0000313" key="10">
    <source>
        <dbReference type="EMBL" id="XAE43989.1"/>
    </source>
</evidence>
<evidence type="ECO:0000256" key="9">
    <source>
        <dbReference type="SAM" id="Phobius"/>
    </source>
</evidence>
<evidence type="ECO:0000256" key="7">
    <source>
        <dbReference type="ARBA" id="ARBA00023136"/>
    </source>
</evidence>
<feature type="transmembrane region" description="Helical" evidence="9">
    <location>
        <begin position="23"/>
        <end position="43"/>
    </location>
</feature>
<dbReference type="PANTHER" id="PTHR30574">
    <property type="entry name" value="INNER MEMBRANE PROTEIN YEDE"/>
    <property type="match status" value="1"/>
</dbReference>
<keyword evidence="2" id="KW-0813">Transport</keyword>
<keyword evidence="3" id="KW-1003">Cell membrane</keyword>
<keyword evidence="5 9" id="KW-0812">Transmembrane</keyword>
<dbReference type="Proteomes" id="UP001449795">
    <property type="component" value="Chromosome"/>
</dbReference>
<evidence type="ECO:0000256" key="1">
    <source>
        <dbReference type="ARBA" id="ARBA00004429"/>
    </source>
</evidence>
<evidence type="ECO:0000256" key="3">
    <source>
        <dbReference type="ARBA" id="ARBA00022475"/>
    </source>
</evidence>
<comment type="subcellular location">
    <subcellularLocation>
        <location evidence="1">Cell inner membrane</location>
        <topology evidence="1">Multi-pass membrane protein</topology>
    </subcellularLocation>
</comment>
<keyword evidence="4" id="KW-0997">Cell inner membrane</keyword>
<feature type="transmembrane region" description="Helical" evidence="9">
    <location>
        <begin position="64"/>
        <end position="83"/>
    </location>
</feature>
<keyword evidence="6 9" id="KW-1133">Transmembrane helix</keyword>
<dbReference type="PANTHER" id="PTHR30574:SF1">
    <property type="entry name" value="SULPHUR TRANSPORT DOMAIN-CONTAINING PROTEIN"/>
    <property type="match status" value="1"/>
</dbReference>
<evidence type="ECO:0000256" key="5">
    <source>
        <dbReference type="ARBA" id="ARBA00022692"/>
    </source>
</evidence>
<evidence type="ECO:0000256" key="6">
    <source>
        <dbReference type="ARBA" id="ARBA00022989"/>
    </source>
</evidence>
<evidence type="ECO:0000256" key="8">
    <source>
        <dbReference type="ARBA" id="ARBA00035655"/>
    </source>
</evidence>
<feature type="transmembrane region" description="Helical" evidence="9">
    <location>
        <begin position="89"/>
        <end position="112"/>
    </location>
</feature>
<evidence type="ECO:0000313" key="11">
    <source>
        <dbReference type="Proteomes" id="UP001449795"/>
    </source>
</evidence>
<dbReference type="InterPro" id="IPR007272">
    <property type="entry name" value="Sulf_transp_TsuA/YedE"/>
</dbReference>